<dbReference type="InterPro" id="IPR042177">
    <property type="entry name" value="Cell/Rod_1"/>
</dbReference>
<dbReference type="PANTHER" id="PTHR34138">
    <property type="entry name" value="CELL SHAPE-DETERMINING PROTEIN MREC"/>
    <property type="match status" value="1"/>
</dbReference>
<dbReference type="Proteomes" id="UP000249557">
    <property type="component" value="Unassembled WGS sequence"/>
</dbReference>
<evidence type="ECO:0000256" key="3">
    <source>
        <dbReference type="ARBA" id="ARBA00022960"/>
    </source>
</evidence>
<evidence type="ECO:0000313" key="6">
    <source>
        <dbReference type="EMBL" id="PZO84344.1"/>
    </source>
</evidence>
<comment type="similarity">
    <text evidence="1">Belongs to the MreC family.</text>
</comment>
<comment type="caution">
    <text evidence="6">The sequence shown here is derived from an EMBL/GenBank/DDBJ whole genome shotgun (WGS) entry which is preliminary data.</text>
</comment>
<gene>
    <name evidence="6" type="primary">mreC</name>
    <name evidence="6" type="ORF">DI626_08355</name>
</gene>
<proteinExistence type="inferred from homology"/>
<evidence type="ECO:0000256" key="1">
    <source>
        <dbReference type="ARBA" id="ARBA00009369"/>
    </source>
</evidence>
<sequence length="260" mass="27981">MLAATLLLTVSFVRPGVFGGVRSSVSDILSPALIVLSEPFRQIATFTSGVTGLSELRAENAQLRAENLRLREWYQTALMLESENQSLHALLNVKPDPTHRFITARVIADSGNSYVKSAIISAGQDDNVMKGQAVLSGDGLVGRVIESGRTSARILLLTDVNSRVPVILEGSRQKAILTGDNTDLPVLKYLPVDGDVRAGTRIVTSGNGGMFKPGLPVGIITIGKDGQPRVKPYADISRIIHVRVVDFPEDPNLIEGRLGY</sequence>
<dbReference type="EMBL" id="QFNK01000180">
    <property type="protein sequence ID" value="PZO84344.1"/>
    <property type="molecule type" value="Genomic_DNA"/>
</dbReference>
<dbReference type="InterPro" id="IPR042175">
    <property type="entry name" value="Cell/Rod_MreC_2"/>
</dbReference>
<dbReference type="Pfam" id="PF04085">
    <property type="entry name" value="MreC"/>
    <property type="match status" value="1"/>
</dbReference>
<evidence type="ECO:0000256" key="4">
    <source>
        <dbReference type="ARBA" id="ARBA00032089"/>
    </source>
</evidence>
<evidence type="ECO:0000256" key="2">
    <source>
        <dbReference type="ARBA" id="ARBA00013855"/>
    </source>
</evidence>
<evidence type="ECO:0000313" key="7">
    <source>
        <dbReference type="Proteomes" id="UP000249557"/>
    </source>
</evidence>
<evidence type="ECO:0000259" key="5">
    <source>
        <dbReference type="Pfam" id="PF04085"/>
    </source>
</evidence>
<dbReference type="GO" id="GO:0005886">
    <property type="term" value="C:plasma membrane"/>
    <property type="evidence" value="ECO:0007669"/>
    <property type="project" value="TreeGrafter"/>
</dbReference>
<feature type="domain" description="Rod shape-determining protein MreC beta-barrel core" evidence="5">
    <location>
        <begin position="106"/>
        <end position="245"/>
    </location>
</feature>
<organism evidence="6 7">
    <name type="scientific">Micavibrio aeruginosavorus</name>
    <dbReference type="NCBI Taxonomy" id="349221"/>
    <lineage>
        <taxon>Bacteria</taxon>
        <taxon>Pseudomonadati</taxon>
        <taxon>Bdellovibrionota</taxon>
        <taxon>Bdellovibrionia</taxon>
        <taxon>Bdellovibrionales</taxon>
        <taxon>Pseudobdellovibrionaceae</taxon>
        <taxon>Micavibrio</taxon>
    </lineage>
</organism>
<dbReference type="Gene3D" id="2.40.10.340">
    <property type="entry name" value="Rod shape-determining protein MreC, domain 1"/>
    <property type="match status" value="1"/>
</dbReference>
<reference evidence="6 7" key="1">
    <citation type="submission" date="2017-08" db="EMBL/GenBank/DDBJ databases">
        <title>Infants hospitalized years apart are colonized by the same room-sourced microbial strains.</title>
        <authorList>
            <person name="Brooks B."/>
            <person name="Olm M.R."/>
            <person name="Firek B.A."/>
            <person name="Baker R."/>
            <person name="Thomas B.C."/>
            <person name="Morowitz M.J."/>
            <person name="Banfield J.F."/>
        </authorList>
    </citation>
    <scope>NUCLEOTIDE SEQUENCE [LARGE SCALE GENOMIC DNA]</scope>
    <source>
        <strain evidence="6">S2_018_000_R2_104</strain>
    </source>
</reference>
<name>A0A2W4ZPR1_9BACT</name>
<dbReference type="AlphaFoldDB" id="A0A2W4ZPR1"/>
<protein>
    <recommendedName>
        <fullName evidence="2">Cell shape-determining protein MreC</fullName>
    </recommendedName>
    <alternativeName>
        <fullName evidence="4">Cell shape protein MreC</fullName>
    </alternativeName>
</protein>
<dbReference type="Gene3D" id="2.40.10.350">
    <property type="entry name" value="Rod shape-determining protein MreC, domain 2"/>
    <property type="match status" value="1"/>
</dbReference>
<dbReference type="PANTHER" id="PTHR34138:SF1">
    <property type="entry name" value="CELL SHAPE-DETERMINING PROTEIN MREC"/>
    <property type="match status" value="1"/>
</dbReference>
<dbReference type="GO" id="GO:0008360">
    <property type="term" value="P:regulation of cell shape"/>
    <property type="evidence" value="ECO:0007669"/>
    <property type="project" value="UniProtKB-KW"/>
</dbReference>
<dbReference type="InterPro" id="IPR055342">
    <property type="entry name" value="MreC_beta-barrel_core"/>
</dbReference>
<dbReference type="NCBIfam" id="TIGR00219">
    <property type="entry name" value="mreC"/>
    <property type="match status" value="1"/>
</dbReference>
<dbReference type="PIRSF" id="PIRSF038471">
    <property type="entry name" value="MreC"/>
    <property type="match status" value="1"/>
</dbReference>
<keyword evidence="3" id="KW-0133">Cell shape</keyword>
<dbReference type="InterPro" id="IPR007221">
    <property type="entry name" value="MreC"/>
</dbReference>
<accession>A0A2W4ZPR1</accession>